<dbReference type="PANTHER" id="PTHR11080:SF2">
    <property type="entry name" value="LD05707P"/>
    <property type="match status" value="1"/>
</dbReference>
<evidence type="ECO:0000256" key="5">
    <source>
        <dbReference type="ARBA" id="ARBA00037900"/>
    </source>
</evidence>
<dbReference type="Pfam" id="PF00857">
    <property type="entry name" value="Isochorismatase"/>
    <property type="match status" value="1"/>
</dbReference>
<dbReference type="InterPro" id="IPR000868">
    <property type="entry name" value="Isochorismatase-like_dom"/>
</dbReference>
<comment type="similarity">
    <text evidence="1">Belongs to the isochorismatase family.</text>
</comment>
<evidence type="ECO:0000256" key="3">
    <source>
        <dbReference type="ARBA" id="ARBA00022723"/>
    </source>
</evidence>
<reference evidence="9 10" key="2">
    <citation type="journal article" date="2011" name="ISME J.">
        <title>RNA-seq reveals cooperative metabolic interactions between two termite-gut spirochete species in co-culture.</title>
        <authorList>
            <person name="Rosenthal A.Z."/>
            <person name="Matson E.G."/>
            <person name="Eldar A."/>
            <person name="Leadbetter J.R."/>
        </authorList>
    </citation>
    <scope>NUCLEOTIDE SEQUENCE [LARGE SCALE GENOMIC DNA]</scope>
    <source>
        <strain evidence="10">ATCC BAA-887 / DSM 12427 / ZAS-2</strain>
    </source>
</reference>
<dbReference type="EC" id="3.5.1.19" evidence="6"/>
<reference evidence="10" key="1">
    <citation type="submission" date="2009-12" db="EMBL/GenBank/DDBJ databases">
        <title>Complete sequence of Treponema primitia strain ZAS-2.</title>
        <authorList>
            <person name="Tetu S.G."/>
            <person name="Matson E."/>
            <person name="Ren Q."/>
            <person name="Seshadri R."/>
            <person name="Elbourne L."/>
            <person name="Hassan K.A."/>
            <person name="Durkin A."/>
            <person name="Radune D."/>
            <person name="Mohamoud Y."/>
            <person name="Shay R."/>
            <person name="Jin S."/>
            <person name="Zhang X."/>
            <person name="Lucey K."/>
            <person name="Ballor N.R."/>
            <person name="Ottesen E."/>
            <person name="Rosenthal R."/>
            <person name="Allen A."/>
            <person name="Leadbetter J.R."/>
            <person name="Paulsen I.T."/>
        </authorList>
    </citation>
    <scope>NUCLEOTIDE SEQUENCE [LARGE SCALE GENOMIC DNA]</scope>
    <source>
        <strain evidence="10">ATCC BAA-887 / DSM 12427 / ZAS-2</strain>
    </source>
</reference>
<dbReference type="PANTHER" id="PTHR11080">
    <property type="entry name" value="PYRAZINAMIDASE/NICOTINAMIDASE"/>
    <property type="match status" value="1"/>
</dbReference>
<keyword evidence="4 9" id="KW-0378">Hydrolase</keyword>
<evidence type="ECO:0000256" key="6">
    <source>
        <dbReference type="ARBA" id="ARBA00039017"/>
    </source>
</evidence>
<keyword evidence="3" id="KW-0479">Metal-binding</keyword>
<dbReference type="eggNOG" id="COG1335">
    <property type="taxonomic scope" value="Bacteria"/>
</dbReference>
<evidence type="ECO:0000313" key="9">
    <source>
        <dbReference type="EMBL" id="AEF86296.1"/>
    </source>
</evidence>
<dbReference type="HOGENOM" id="CLU_068979_13_1_12"/>
<proteinExistence type="inferred from homology"/>
<dbReference type="InterPro" id="IPR036380">
    <property type="entry name" value="Isochorismatase-like_sf"/>
</dbReference>
<gene>
    <name evidence="9" type="ordered locus">TREPR_3492</name>
</gene>
<keyword evidence="2" id="KW-0662">Pyridine nucleotide biosynthesis</keyword>
<dbReference type="CDD" id="cd01011">
    <property type="entry name" value="nicotinamidase"/>
    <property type="match status" value="1"/>
</dbReference>
<dbReference type="RefSeq" id="WP_015706801.1">
    <property type="nucleotide sequence ID" value="NC_015578.1"/>
</dbReference>
<dbReference type="OrthoDB" id="9796485at2"/>
<protein>
    <recommendedName>
        <fullName evidence="6">nicotinamidase</fullName>
        <ecNumber evidence="6">3.5.1.19</ecNumber>
    </recommendedName>
    <alternativeName>
        <fullName evidence="7">Nicotinamide deamidase</fullName>
    </alternativeName>
</protein>
<dbReference type="AlphaFoldDB" id="F5YIY0"/>
<accession>F5YIY0</accession>
<evidence type="ECO:0000259" key="8">
    <source>
        <dbReference type="Pfam" id="PF00857"/>
    </source>
</evidence>
<evidence type="ECO:0000256" key="1">
    <source>
        <dbReference type="ARBA" id="ARBA00006336"/>
    </source>
</evidence>
<dbReference type="GO" id="GO:0008936">
    <property type="term" value="F:nicotinamidase activity"/>
    <property type="evidence" value="ECO:0007669"/>
    <property type="project" value="UniProtKB-EC"/>
</dbReference>
<organism evidence="9 10">
    <name type="scientific">Treponema primitia (strain ATCC BAA-887 / DSM 12427 / ZAS-2)</name>
    <dbReference type="NCBI Taxonomy" id="545694"/>
    <lineage>
        <taxon>Bacteria</taxon>
        <taxon>Pseudomonadati</taxon>
        <taxon>Spirochaetota</taxon>
        <taxon>Spirochaetia</taxon>
        <taxon>Spirochaetales</taxon>
        <taxon>Treponemataceae</taxon>
        <taxon>Treponema</taxon>
    </lineage>
</organism>
<evidence type="ECO:0000256" key="7">
    <source>
        <dbReference type="ARBA" id="ARBA00043224"/>
    </source>
</evidence>
<evidence type="ECO:0000256" key="2">
    <source>
        <dbReference type="ARBA" id="ARBA00022642"/>
    </source>
</evidence>
<dbReference type="GO" id="GO:0046872">
    <property type="term" value="F:metal ion binding"/>
    <property type="evidence" value="ECO:0007669"/>
    <property type="project" value="UniProtKB-KW"/>
</dbReference>
<sequence length="246" mass="26722">MAIDIRESALIIVDVQNDFCPAYTGKDGKTQPTGALAVARGCDVVEPLNLAAEKFYFGQGKIVVSQDWHPAHHSSFASSHPGKKVNESILLPVPEPFRGEHERDAKNEYVPAAIQQILWPDHCVQGSQGAMLHPDLDLDHVDLIIRKGCRKDLDSYSVFFENDRYTPTGLDGFLKGLGITQVFIGGLATDYCVLYSVMDAIRLGYRTVILSDAVSGVGVPEGSVEQAFSLMKGAGVSFITTKEIPG</sequence>
<dbReference type="KEGG" id="tpi:TREPR_3492"/>
<keyword evidence="10" id="KW-1185">Reference proteome</keyword>
<comment type="pathway">
    <text evidence="5">Cofactor biosynthesis; nicotinate biosynthesis; nicotinate from nicotinamide: step 1/1.</text>
</comment>
<dbReference type="Gene3D" id="3.40.50.850">
    <property type="entry name" value="Isochorismatase-like"/>
    <property type="match status" value="1"/>
</dbReference>
<dbReference type="SUPFAM" id="SSF52499">
    <property type="entry name" value="Isochorismatase-like hydrolases"/>
    <property type="match status" value="1"/>
</dbReference>
<dbReference type="STRING" id="545694.TREPR_3492"/>
<dbReference type="InterPro" id="IPR052347">
    <property type="entry name" value="Isochorismatase_Nicotinamidase"/>
</dbReference>
<dbReference type="EMBL" id="CP001843">
    <property type="protein sequence ID" value="AEF86296.1"/>
    <property type="molecule type" value="Genomic_DNA"/>
</dbReference>
<evidence type="ECO:0000256" key="4">
    <source>
        <dbReference type="ARBA" id="ARBA00022801"/>
    </source>
</evidence>
<dbReference type="Proteomes" id="UP000009223">
    <property type="component" value="Chromosome"/>
</dbReference>
<evidence type="ECO:0000313" key="10">
    <source>
        <dbReference type="Proteomes" id="UP000009223"/>
    </source>
</evidence>
<name>F5YIY0_TREPZ</name>
<dbReference type="GO" id="GO:0019363">
    <property type="term" value="P:pyridine nucleotide biosynthetic process"/>
    <property type="evidence" value="ECO:0007669"/>
    <property type="project" value="UniProtKB-KW"/>
</dbReference>
<feature type="domain" description="Isochorismatase-like" evidence="8">
    <location>
        <begin position="8"/>
        <end position="242"/>
    </location>
</feature>